<gene>
    <name evidence="1" type="ORF">TH66_13025</name>
    <name evidence="2" type="ORF">TR74_16140</name>
</gene>
<dbReference type="Proteomes" id="UP000070598">
    <property type="component" value="Unassembled WGS sequence"/>
</dbReference>
<protein>
    <submittedName>
        <fullName evidence="1">Uncharacterized protein</fullName>
    </submittedName>
</protein>
<comment type="caution">
    <text evidence="1">The sequence shown here is derived from an EMBL/GenBank/DDBJ whole genome shotgun (WGS) entry which is preliminary data.</text>
</comment>
<evidence type="ECO:0000313" key="4">
    <source>
        <dbReference type="Proteomes" id="UP000070659"/>
    </source>
</evidence>
<reference evidence="1 4" key="1">
    <citation type="submission" date="2015-02" db="EMBL/GenBank/DDBJ databases">
        <title>Physiological reanalysis, assessment of diazotrophy, and genome sequences of multiple isolates of Streptomyces thermoautotrophicus.</title>
        <authorList>
            <person name="MacKellar D.C."/>
            <person name="Lieber L."/>
            <person name="Norman J."/>
            <person name="Bolger A."/>
            <person name="Tobin C."/>
            <person name="Murray J.W."/>
            <person name="Prell J."/>
        </authorList>
    </citation>
    <scope>NUCLEOTIDE SEQUENCE [LARGE SCALE GENOMIC DNA]</scope>
    <source>
        <strain evidence="1 4">UBT1</strain>
    </source>
</reference>
<dbReference type="EMBL" id="JYIK01001004">
    <property type="protein sequence ID" value="KWX08183.1"/>
    <property type="molecule type" value="Genomic_DNA"/>
</dbReference>
<accession>A0A132N0L9</accession>
<name>A0A132N0L9_9ACTN</name>
<sequence length="67" mass="7677">MVYCCFRAQQWSRNGSDARRVGPWLSLSDHGDRLQTCLRTCFSEVRALRRAVERGKDAEDDGDGQSR</sequence>
<organism evidence="1 4">
    <name type="scientific">Carbonactinospora thermoautotrophica</name>
    <dbReference type="NCBI Taxonomy" id="1469144"/>
    <lineage>
        <taxon>Bacteria</taxon>
        <taxon>Bacillati</taxon>
        <taxon>Actinomycetota</taxon>
        <taxon>Actinomycetes</taxon>
        <taxon>Kitasatosporales</taxon>
        <taxon>Carbonactinosporaceae</taxon>
        <taxon>Carbonactinospora</taxon>
    </lineage>
</organism>
<evidence type="ECO:0000313" key="3">
    <source>
        <dbReference type="Proteomes" id="UP000070598"/>
    </source>
</evidence>
<evidence type="ECO:0000313" key="2">
    <source>
        <dbReference type="EMBL" id="KWX08183.1"/>
    </source>
</evidence>
<dbReference type="Proteomes" id="UP000070659">
    <property type="component" value="Unassembled WGS sequence"/>
</dbReference>
<dbReference type="PATRIC" id="fig|1469144.8.peg.3170"/>
<dbReference type="AlphaFoldDB" id="A0A132N0L9"/>
<proteinExistence type="predicted"/>
<dbReference type="EMBL" id="JYIJ01000017">
    <property type="protein sequence ID" value="KWX03715.1"/>
    <property type="molecule type" value="Genomic_DNA"/>
</dbReference>
<reference evidence="3" key="2">
    <citation type="submission" date="2015-02" db="EMBL/GenBank/DDBJ databases">
        <title>Physiological reanalysis, assessment of diazotrophy, and genome sequences of multiple isolates of Streptomyces thermoautotrophicus.</title>
        <authorList>
            <person name="MacKellar D.C."/>
            <person name="Lieber L."/>
            <person name="Norman J."/>
            <person name="Bolger A."/>
            <person name="Tobin C."/>
            <person name="Murray J.W."/>
            <person name="Friesen M."/>
            <person name="Prell J."/>
        </authorList>
    </citation>
    <scope>NUCLEOTIDE SEQUENCE [LARGE SCALE GENOMIC DNA]</scope>
    <source>
        <strain evidence="3">UBT1</strain>
    </source>
</reference>
<evidence type="ECO:0000313" key="1">
    <source>
        <dbReference type="EMBL" id="KWX03715.1"/>
    </source>
</evidence>